<keyword evidence="2" id="KW-1185">Reference proteome</keyword>
<dbReference type="EMBL" id="CP136962">
    <property type="protein sequence ID" value="WOS98023.1"/>
    <property type="molecule type" value="Genomic_DNA"/>
</dbReference>
<reference evidence="2" key="1">
    <citation type="submission" date="2017-12" db="EMBL/GenBank/DDBJ databases">
        <title>Phylogenetic diversity of female urinary microbiome.</title>
        <authorList>
            <person name="Thomas-White K."/>
            <person name="Wolfe A.J."/>
        </authorList>
    </citation>
    <scope>NUCLEOTIDE SEQUENCE [LARGE SCALE GENOMIC DNA]</scope>
    <source>
        <strain evidence="2">UMB0023</strain>
    </source>
</reference>
<evidence type="ECO:0000313" key="1">
    <source>
        <dbReference type="EMBL" id="WOS98023.1"/>
    </source>
</evidence>
<dbReference type="Proteomes" id="UP000234781">
    <property type="component" value="Chromosome"/>
</dbReference>
<name>A0AAF0YLA5_NEIPE</name>
<dbReference type="AlphaFoldDB" id="A0AAF0YLA5"/>
<proteinExistence type="predicted"/>
<dbReference type="RefSeq" id="WP_283126988.1">
    <property type="nucleotide sequence ID" value="NZ_CP136962.1"/>
</dbReference>
<sequence>MKKLLIFLNEVLPQTSVSLNGRLKTLSSGFQTAFHCIEAV</sequence>
<gene>
    <name evidence="1" type="ORF">CYJ98_010775</name>
</gene>
<organism evidence="1 2">
    <name type="scientific">Neisseria perflava</name>
    <dbReference type="NCBI Taxonomy" id="33053"/>
    <lineage>
        <taxon>Bacteria</taxon>
        <taxon>Pseudomonadati</taxon>
        <taxon>Pseudomonadota</taxon>
        <taxon>Betaproteobacteria</taxon>
        <taxon>Neisseriales</taxon>
        <taxon>Neisseriaceae</taxon>
        <taxon>Neisseria</taxon>
    </lineage>
</organism>
<protein>
    <submittedName>
        <fullName evidence="1">Uncharacterized protein</fullName>
    </submittedName>
</protein>
<accession>A0AAF0YLA5</accession>
<evidence type="ECO:0000313" key="2">
    <source>
        <dbReference type="Proteomes" id="UP000234781"/>
    </source>
</evidence>